<accession>A0A1E1IYZ0</accession>
<evidence type="ECO:0000313" key="3">
    <source>
        <dbReference type="EMBL" id="CCM16540.1"/>
    </source>
</evidence>
<proteinExistence type="predicted"/>
<gene>
    <name evidence="3" type="primary">LgM4147LRVhigh.26.01291.00090</name>
    <name evidence="4" type="synonym">LgM4147LRVhigh.26.01291.00510</name>
    <name evidence="3" type="ORF">BN36_2640440</name>
    <name evidence="4" type="ORF">BN36_2640680</name>
</gene>
<protein>
    <submittedName>
        <fullName evidence="3">Uncharacterized protein</fullName>
    </submittedName>
</protein>
<evidence type="ECO:0000256" key="2">
    <source>
        <dbReference type="SAM" id="Phobius"/>
    </source>
</evidence>
<dbReference type="AlphaFoldDB" id="A0A1E1IYZ0"/>
<feature type="region of interest" description="Disordered" evidence="1">
    <location>
        <begin position="69"/>
        <end position="90"/>
    </location>
</feature>
<name>A0A1E1IYZ0_LEIGU</name>
<organism evidence="3">
    <name type="scientific">Leishmania guyanensis</name>
    <dbReference type="NCBI Taxonomy" id="5670"/>
    <lineage>
        <taxon>Eukaryota</taxon>
        <taxon>Discoba</taxon>
        <taxon>Euglenozoa</taxon>
        <taxon>Kinetoplastea</taxon>
        <taxon>Metakinetoplastina</taxon>
        <taxon>Trypanosomatida</taxon>
        <taxon>Trypanosomatidae</taxon>
        <taxon>Leishmaniinae</taxon>
        <taxon>Leishmania</taxon>
        <taxon>Leishmania guyanensis species complex</taxon>
    </lineage>
</organism>
<dbReference type="EMBL" id="CALQ01001088">
    <property type="protein sequence ID" value="CCM16564.1"/>
    <property type="molecule type" value="Genomic_DNA"/>
</dbReference>
<keyword evidence="2" id="KW-0812">Transmembrane</keyword>
<sequence length="90" mass="9788">MQKQRHTGDRNSSLIGGLQAKKSVGSFLGGVVCLYCSQLFTIARWVLLCASLSLPPIPPYPTLPMGQWTSSSAHTRADTPQSFFSLRPPP</sequence>
<dbReference type="EMBL" id="CALQ01001086">
    <property type="protein sequence ID" value="CCM16540.1"/>
    <property type="molecule type" value="Genomic_DNA"/>
</dbReference>
<reference evidence="3" key="1">
    <citation type="submission" date="2012-08" db="EMBL/GenBank/DDBJ databases">
        <title>Comparative genomics of metastatic and non-metastatic Leishmania guyanensis provides insights into polygenic factors involved in Leishmania RNA virus infection.</title>
        <authorList>
            <person name="Smith D."/>
            <person name="Hertz-Fowler C."/>
            <person name="Martin R."/>
            <person name="Dickens N."/>
            <person name="Fasel N."/>
            <person name="Falquet L."/>
            <person name="Beverley S."/>
            <person name="Zangger H."/>
            <person name="Calderon-Copete S."/>
            <person name="Mottram J."/>
            <person name="Xenarios I."/>
        </authorList>
    </citation>
    <scope>NUCLEOTIDE SEQUENCE</scope>
    <source>
        <strain evidence="3">MHOM/BR/75/M4147/SSU:IR2SAT-LUC</strain>
    </source>
</reference>
<keyword evidence="2" id="KW-0472">Membrane</keyword>
<feature type="transmembrane region" description="Helical" evidence="2">
    <location>
        <begin position="27"/>
        <end position="47"/>
    </location>
</feature>
<keyword evidence="2" id="KW-1133">Transmembrane helix</keyword>
<evidence type="ECO:0000313" key="4">
    <source>
        <dbReference type="EMBL" id="CCM16564.1"/>
    </source>
</evidence>
<evidence type="ECO:0000256" key="1">
    <source>
        <dbReference type="SAM" id="MobiDB-lite"/>
    </source>
</evidence>
<feature type="compositionally biased region" description="Polar residues" evidence="1">
    <location>
        <begin position="69"/>
        <end position="84"/>
    </location>
</feature>